<evidence type="ECO:0000256" key="1">
    <source>
        <dbReference type="ARBA" id="ARBA00006484"/>
    </source>
</evidence>
<dbReference type="InterPro" id="IPR002347">
    <property type="entry name" value="SDR_fam"/>
</dbReference>
<comment type="caution">
    <text evidence="3">The sequence shown here is derived from an EMBL/GenBank/DDBJ whole genome shotgun (WGS) entry which is preliminary data.</text>
</comment>
<sequence length="286" mass="30536">MRSSTPARPHRRALVTGAATGIGLAVCQALSRQEWHVLATALPGQDSSALHDLQGVEVVEADLRWNSSLQALVDRVRREPVLDAFISSAGIAIPGPLEAIPAEALREQFEVNTFAPVLLARAILPLLRKSRGSLVFVGAGQGRVALPFGGPYAASKAALAALTDALRAETAGSGITVTLFEPGAVRTGILTDSSARALAQLEGMPEAMADLYRSALLAVLRRSGQAFRQALPVEDVARLITRTLDSPHPPPRRLVGRDALLLAAVADLPARWRARLVRRLMRERKA</sequence>
<dbReference type="InterPro" id="IPR020904">
    <property type="entry name" value="Sc_DH/Rdtase_CS"/>
</dbReference>
<keyword evidence="2" id="KW-0560">Oxidoreductase</keyword>
<dbReference type="PANTHER" id="PTHR44169">
    <property type="entry name" value="NADPH-DEPENDENT 1-ACYLDIHYDROXYACETONE PHOSPHATE REDUCTASE"/>
    <property type="match status" value="1"/>
</dbReference>
<evidence type="ECO:0000313" key="4">
    <source>
        <dbReference type="Proteomes" id="UP001139158"/>
    </source>
</evidence>
<dbReference type="PRINTS" id="PR00081">
    <property type="entry name" value="GDHRDH"/>
</dbReference>
<evidence type="ECO:0000313" key="3">
    <source>
        <dbReference type="EMBL" id="MCC3299188.1"/>
    </source>
</evidence>
<dbReference type="SUPFAM" id="SSF51735">
    <property type="entry name" value="NAD(P)-binding Rossmann-fold domains"/>
    <property type="match status" value="1"/>
</dbReference>
<dbReference type="PANTHER" id="PTHR44169:SF6">
    <property type="entry name" value="NADPH-DEPENDENT 1-ACYLDIHYDROXYACETONE PHOSPHATE REDUCTASE"/>
    <property type="match status" value="1"/>
</dbReference>
<dbReference type="Pfam" id="PF00106">
    <property type="entry name" value="adh_short"/>
    <property type="match status" value="1"/>
</dbReference>
<dbReference type="EMBL" id="JAJFZV010000016">
    <property type="protein sequence ID" value="MCC3299188.1"/>
    <property type="molecule type" value="Genomic_DNA"/>
</dbReference>
<dbReference type="AlphaFoldDB" id="A0A9X1SDG8"/>
<proteinExistence type="inferred from homology"/>
<dbReference type="PROSITE" id="PS00061">
    <property type="entry name" value="ADH_SHORT"/>
    <property type="match status" value="1"/>
</dbReference>
<comment type="similarity">
    <text evidence="1">Belongs to the short-chain dehydrogenases/reductases (SDR) family.</text>
</comment>
<dbReference type="InterPro" id="IPR036291">
    <property type="entry name" value="NAD(P)-bd_dom_sf"/>
</dbReference>
<keyword evidence="4" id="KW-1185">Reference proteome</keyword>
<evidence type="ECO:0000256" key="2">
    <source>
        <dbReference type="ARBA" id="ARBA00023002"/>
    </source>
</evidence>
<accession>A0A9X1SDG8</accession>
<dbReference type="Gene3D" id="3.40.50.720">
    <property type="entry name" value="NAD(P)-binding Rossmann-like Domain"/>
    <property type="match status" value="1"/>
</dbReference>
<dbReference type="Proteomes" id="UP001139158">
    <property type="component" value="Unassembled WGS sequence"/>
</dbReference>
<dbReference type="GO" id="GO:0016491">
    <property type="term" value="F:oxidoreductase activity"/>
    <property type="evidence" value="ECO:0007669"/>
    <property type="project" value="UniProtKB-KW"/>
</dbReference>
<name>A0A9X1SDG8_9MICC</name>
<protein>
    <submittedName>
        <fullName evidence="3">SDR family NAD(P)-dependent oxidoreductase</fullName>
    </submittedName>
</protein>
<organism evidence="3 4">
    <name type="scientific">Arthrobacter caoxuetaonis</name>
    <dbReference type="NCBI Taxonomy" id="2886935"/>
    <lineage>
        <taxon>Bacteria</taxon>
        <taxon>Bacillati</taxon>
        <taxon>Actinomycetota</taxon>
        <taxon>Actinomycetes</taxon>
        <taxon>Micrococcales</taxon>
        <taxon>Micrococcaceae</taxon>
        <taxon>Arthrobacter</taxon>
    </lineage>
</organism>
<gene>
    <name evidence="3" type="ORF">LJ757_15460</name>
</gene>
<dbReference type="RefSeq" id="WP_227897164.1">
    <property type="nucleotide sequence ID" value="NZ_CP099466.1"/>
</dbReference>
<reference evidence="3" key="1">
    <citation type="submission" date="2021-10" db="EMBL/GenBank/DDBJ databases">
        <title>Novel species in genus Arthrobacter.</title>
        <authorList>
            <person name="Liu Y."/>
        </authorList>
    </citation>
    <scope>NUCLEOTIDE SEQUENCE</scope>
    <source>
        <strain evidence="3">Zg-Y453</strain>
    </source>
</reference>